<dbReference type="Gene3D" id="3.30.40.10">
    <property type="entry name" value="Zinc/RING finger domain, C3HC4 (zinc finger)"/>
    <property type="match status" value="1"/>
</dbReference>
<evidence type="ECO:0000313" key="2">
    <source>
        <dbReference type="EMBL" id="EWM27847.1"/>
    </source>
</evidence>
<sequence>MEDTSVTELAGEPKCLACRECEISYECMPCMHAALCKKCAMKQATGGLCKQCKRPFSELRRRRRSVEEREGQQDRGHEGR</sequence>
<dbReference type="AlphaFoldDB" id="W7TP45"/>
<dbReference type="EMBL" id="AZIL01000371">
    <property type="protein sequence ID" value="EWM27847.1"/>
    <property type="molecule type" value="Genomic_DNA"/>
</dbReference>
<evidence type="ECO:0000256" key="1">
    <source>
        <dbReference type="SAM" id="MobiDB-lite"/>
    </source>
</evidence>
<dbReference type="OrthoDB" id="269956at2759"/>
<gene>
    <name evidence="2" type="ORF">Naga_100318g3</name>
</gene>
<keyword evidence="3" id="KW-1185">Reference proteome</keyword>
<dbReference type="Proteomes" id="UP000019335">
    <property type="component" value="Chromosome 6"/>
</dbReference>
<evidence type="ECO:0000313" key="3">
    <source>
        <dbReference type="Proteomes" id="UP000019335"/>
    </source>
</evidence>
<proteinExistence type="predicted"/>
<dbReference type="InterPro" id="IPR013083">
    <property type="entry name" value="Znf_RING/FYVE/PHD"/>
</dbReference>
<accession>W7TP45</accession>
<comment type="caution">
    <text evidence="2">The sequence shown here is derived from an EMBL/GenBank/DDBJ whole genome shotgun (WGS) entry which is preliminary data.</text>
</comment>
<reference evidence="2 3" key="1">
    <citation type="journal article" date="2014" name="Mol. Plant">
        <title>Chromosome Scale Genome Assembly and Transcriptome Profiling of Nannochloropsis gaditana in Nitrogen Depletion.</title>
        <authorList>
            <person name="Corteggiani Carpinelli E."/>
            <person name="Telatin A."/>
            <person name="Vitulo N."/>
            <person name="Forcato C."/>
            <person name="D'Angelo M."/>
            <person name="Schiavon R."/>
            <person name="Vezzi A."/>
            <person name="Giacometti G.M."/>
            <person name="Morosinotto T."/>
            <person name="Valle G."/>
        </authorList>
    </citation>
    <scope>NUCLEOTIDE SEQUENCE [LARGE SCALE GENOMIC DNA]</scope>
    <source>
        <strain evidence="2 3">B-31</strain>
    </source>
</reference>
<name>W7TP45_9STRA</name>
<feature type="region of interest" description="Disordered" evidence="1">
    <location>
        <begin position="59"/>
        <end position="80"/>
    </location>
</feature>
<organism evidence="2 3">
    <name type="scientific">Nannochloropsis gaditana</name>
    <dbReference type="NCBI Taxonomy" id="72520"/>
    <lineage>
        <taxon>Eukaryota</taxon>
        <taxon>Sar</taxon>
        <taxon>Stramenopiles</taxon>
        <taxon>Ochrophyta</taxon>
        <taxon>Eustigmatophyceae</taxon>
        <taxon>Eustigmatales</taxon>
        <taxon>Monodopsidaceae</taxon>
        <taxon>Nannochloropsis</taxon>
    </lineage>
</organism>
<protein>
    <submittedName>
        <fullName evidence="2">Uncharacterized protein</fullName>
    </submittedName>
</protein>